<proteinExistence type="predicted"/>
<dbReference type="Proteomes" id="UP000664914">
    <property type="component" value="Chromosome"/>
</dbReference>
<evidence type="ECO:0000313" key="3">
    <source>
        <dbReference type="Proteomes" id="UP000664914"/>
    </source>
</evidence>
<accession>A0A975HG58</accession>
<dbReference type="RefSeq" id="WP_012050144.1">
    <property type="nucleotide sequence ID" value="NZ_CP059319.1"/>
</dbReference>
<protein>
    <submittedName>
        <fullName evidence="2">Uncharacterized protein</fullName>
    </submittedName>
</protein>
<evidence type="ECO:0000256" key="1">
    <source>
        <dbReference type="SAM" id="MobiDB-lite"/>
    </source>
</evidence>
<dbReference type="EMBL" id="CP059319">
    <property type="protein sequence ID" value="QTH24148.1"/>
    <property type="molecule type" value="Genomic_DNA"/>
</dbReference>
<sequence>MQNHHRFTAAALLGTALLLTACGKPETVTAGNDDPDSATLNAAAPVELPPMVTASRTYRCKDGSLVYVDFFSNNTAAYKTKKEEVGVPLTAPEAGKPYVAEGYSISGDGPQVDIAAPGKPSQSCKA</sequence>
<gene>
    <name evidence="2" type="ORF">HRJ34_11940</name>
</gene>
<dbReference type="PROSITE" id="PS51257">
    <property type="entry name" value="PROKAR_LIPOPROTEIN"/>
    <property type="match status" value="1"/>
</dbReference>
<name>A0A975HG58_9SPHN</name>
<evidence type="ECO:0000313" key="2">
    <source>
        <dbReference type="EMBL" id="QTH24148.1"/>
    </source>
</evidence>
<reference evidence="2" key="2">
    <citation type="submission" date="2021-04" db="EMBL/GenBank/DDBJ databases">
        <title>Isolation and genomic analysis of the ibuprofen-degrading bacterium Sphingomonas strain MPO218.</title>
        <authorList>
            <person name="Aulestia M."/>
            <person name="Flores A."/>
            <person name="Mangas E.L."/>
            <person name="Perez-Pulido A.J."/>
            <person name="Santero E."/>
            <person name="Camacho E.M."/>
        </authorList>
    </citation>
    <scope>NUCLEOTIDE SEQUENCE</scope>
    <source>
        <strain evidence="2">MPO218</strain>
    </source>
</reference>
<dbReference type="AlphaFoldDB" id="A0A975HG58"/>
<organism evidence="2 3">
    <name type="scientific">Rhizorhabdus wittichii</name>
    <dbReference type="NCBI Taxonomy" id="160791"/>
    <lineage>
        <taxon>Bacteria</taxon>
        <taxon>Pseudomonadati</taxon>
        <taxon>Pseudomonadota</taxon>
        <taxon>Alphaproteobacteria</taxon>
        <taxon>Sphingomonadales</taxon>
        <taxon>Sphingomonadaceae</taxon>
        <taxon>Rhizorhabdus</taxon>
    </lineage>
</organism>
<dbReference type="OMA" id="VKESHQY"/>
<reference evidence="2" key="1">
    <citation type="submission" date="2020-07" db="EMBL/GenBank/DDBJ databases">
        <authorList>
            <person name="Camacho E."/>
        </authorList>
    </citation>
    <scope>NUCLEOTIDE SEQUENCE</scope>
    <source>
        <strain evidence="2">MPO218</strain>
    </source>
</reference>
<feature type="region of interest" description="Disordered" evidence="1">
    <location>
        <begin position="106"/>
        <end position="126"/>
    </location>
</feature>